<dbReference type="AlphaFoldDB" id="A0A6A1VTA7"/>
<dbReference type="Proteomes" id="UP000516437">
    <property type="component" value="Chromosome 4"/>
</dbReference>
<evidence type="ECO:0000313" key="1">
    <source>
        <dbReference type="EMBL" id="KAB1216164.1"/>
    </source>
</evidence>
<organism evidence="1 2">
    <name type="scientific">Morella rubra</name>
    <name type="common">Chinese bayberry</name>
    <dbReference type="NCBI Taxonomy" id="262757"/>
    <lineage>
        <taxon>Eukaryota</taxon>
        <taxon>Viridiplantae</taxon>
        <taxon>Streptophyta</taxon>
        <taxon>Embryophyta</taxon>
        <taxon>Tracheophyta</taxon>
        <taxon>Spermatophyta</taxon>
        <taxon>Magnoliopsida</taxon>
        <taxon>eudicotyledons</taxon>
        <taxon>Gunneridae</taxon>
        <taxon>Pentapetalae</taxon>
        <taxon>rosids</taxon>
        <taxon>fabids</taxon>
        <taxon>Fagales</taxon>
        <taxon>Myricaceae</taxon>
        <taxon>Morella</taxon>
    </lineage>
</organism>
<comment type="caution">
    <text evidence="1">The sequence shown here is derived from an EMBL/GenBank/DDBJ whole genome shotgun (WGS) entry which is preliminary data.</text>
</comment>
<proteinExistence type="predicted"/>
<keyword evidence="2" id="KW-1185">Reference proteome</keyword>
<accession>A0A6A1VTA7</accession>
<evidence type="ECO:0000313" key="2">
    <source>
        <dbReference type="Proteomes" id="UP000516437"/>
    </source>
</evidence>
<sequence>MVKAAISLTHQLCIDLGTRVSSMETQMTGLQPFLTTTPDTLRLMSKRLGIIEDQLGKMSKSMEEGSSQLGPQHD</sequence>
<reference evidence="1 2" key="1">
    <citation type="journal article" date="2019" name="Plant Biotechnol. J.">
        <title>The red bayberry genome and genetic basis of sex determination.</title>
        <authorList>
            <person name="Jia H.M."/>
            <person name="Jia H.J."/>
            <person name="Cai Q.L."/>
            <person name="Wang Y."/>
            <person name="Zhao H.B."/>
            <person name="Yang W.F."/>
            <person name="Wang G.Y."/>
            <person name="Li Y.H."/>
            <person name="Zhan D.L."/>
            <person name="Shen Y.T."/>
            <person name="Niu Q.F."/>
            <person name="Chang L."/>
            <person name="Qiu J."/>
            <person name="Zhao L."/>
            <person name="Xie H.B."/>
            <person name="Fu W.Y."/>
            <person name="Jin J."/>
            <person name="Li X.W."/>
            <person name="Jiao Y."/>
            <person name="Zhou C.C."/>
            <person name="Tu T."/>
            <person name="Chai C.Y."/>
            <person name="Gao J.L."/>
            <person name="Fan L.J."/>
            <person name="van de Weg E."/>
            <person name="Wang J.Y."/>
            <person name="Gao Z.S."/>
        </authorList>
    </citation>
    <scope>NUCLEOTIDE SEQUENCE [LARGE SCALE GENOMIC DNA]</scope>
    <source>
        <tissue evidence="1">Leaves</tissue>
    </source>
</reference>
<protein>
    <submittedName>
        <fullName evidence="1">Uncharacterized protein</fullName>
    </submittedName>
</protein>
<gene>
    <name evidence="1" type="ORF">CJ030_MR4G011981</name>
</gene>
<name>A0A6A1VTA7_9ROSI</name>
<dbReference type="EMBL" id="RXIC02000022">
    <property type="protein sequence ID" value="KAB1216164.1"/>
    <property type="molecule type" value="Genomic_DNA"/>
</dbReference>